<dbReference type="Gene3D" id="3.60.110.10">
    <property type="entry name" value="Carbon-nitrogen hydrolase"/>
    <property type="match status" value="1"/>
</dbReference>
<organism evidence="2 3">
    <name type="scientific">Parvimonas micra</name>
    <dbReference type="NCBI Taxonomy" id="33033"/>
    <lineage>
        <taxon>Bacteria</taxon>
        <taxon>Bacillati</taxon>
        <taxon>Bacillota</taxon>
        <taxon>Tissierellia</taxon>
        <taxon>Tissierellales</taxon>
        <taxon>Peptoniphilaceae</taxon>
        <taxon>Parvimonas</taxon>
    </lineage>
</organism>
<dbReference type="GO" id="GO:0016787">
    <property type="term" value="F:hydrolase activity"/>
    <property type="evidence" value="ECO:0007669"/>
    <property type="project" value="UniProtKB-KW"/>
</dbReference>
<name>A0AAX3K6K9_9FIRM</name>
<dbReference type="CDD" id="cd07197">
    <property type="entry name" value="nitrilase"/>
    <property type="match status" value="1"/>
</dbReference>
<reference evidence="2" key="1">
    <citation type="submission" date="2022-07" db="EMBL/GenBank/DDBJ databases">
        <title>Parvimonas micra travels from the subgingival sulcus of the human oral cavity to the colorectal adenocarcinoma.</title>
        <authorList>
            <person name="Conde-Perez K."/>
            <person name="Buetas E."/>
            <person name="Aja-Macaya P."/>
            <person name="Martin-De Arribas E."/>
            <person name="Iglesias-Corras I."/>
            <person name="Trigo-Tasende N."/>
            <person name="Nasser-Ali M."/>
            <person name="Estevez L.S."/>
            <person name="Rumbo-Feal S."/>
            <person name="Otero-Alen B."/>
            <person name="Noguera J.F."/>
            <person name="Concha A."/>
            <person name="Pardinas-Lopez S."/>
            <person name="Carda-Dieguez M."/>
            <person name="Gomez-Randulfe I."/>
            <person name="Martinez-Lago N."/>
            <person name="Ladra S."/>
            <person name="Aparicio L.A."/>
            <person name="Bou G."/>
            <person name="Mira A."/>
            <person name="Vallejo J.A."/>
            <person name="Poza M."/>
        </authorList>
    </citation>
    <scope>NUCLEOTIDE SEQUENCE</scope>
    <source>
        <strain evidence="2">PM102KC-G-1</strain>
    </source>
</reference>
<dbReference type="EMBL" id="CP101412">
    <property type="protein sequence ID" value="WBB30757.1"/>
    <property type="molecule type" value="Genomic_DNA"/>
</dbReference>
<dbReference type="InterPro" id="IPR003010">
    <property type="entry name" value="C-N_Hydrolase"/>
</dbReference>
<sequence>MKIGLVSYEFKNGEIEYNIEKIEKAIISANGKADLLCFGETFLQGFDSLSWNYETDKDVAITKDSLIMEKLKKLSEKYKIDLGIGYIEREKEKIYSSFVVIEKGKIIHNYRRITKNWKEYSITDEHYCEGEASETFIYKNREFKIALCGDMWICPEKFKTSGILLWPVYCNFTKDEWKNTEQYDYAEQSKLASDNVLLVNSITKDESISVGGAYYFKNGKIEKSLELDKEDVLIVEI</sequence>
<accession>A0AAX3K6K9</accession>
<evidence type="ECO:0000313" key="3">
    <source>
        <dbReference type="Proteomes" id="UP001210690"/>
    </source>
</evidence>
<dbReference type="RefSeq" id="WP_269755161.1">
    <property type="nucleotide sequence ID" value="NZ_CP101412.1"/>
</dbReference>
<dbReference type="InterPro" id="IPR036526">
    <property type="entry name" value="C-N_Hydrolase_sf"/>
</dbReference>
<evidence type="ECO:0000259" key="1">
    <source>
        <dbReference type="PROSITE" id="PS50263"/>
    </source>
</evidence>
<protein>
    <submittedName>
        <fullName evidence="2">Carbon-nitrogen hydrolase family protein</fullName>
    </submittedName>
</protein>
<dbReference type="SUPFAM" id="SSF56317">
    <property type="entry name" value="Carbon-nitrogen hydrolase"/>
    <property type="match status" value="1"/>
</dbReference>
<dbReference type="Pfam" id="PF00795">
    <property type="entry name" value="CN_hydrolase"/>
    <property type="match status" value="1"/>
</dbReference>
<dbReference type="PROSITE" id="PS50263">
    <property type="entry name" value="CN_HYDROLASE"/>
    <property type="match status" value="1"/>
</dbReference>
<dbReference type="Proteomes" id="UP001210690">
    <property type="component" value="Chromosome"/>
</dbReference>
<evidence type="ECO:0000313" key="2">
    <source>
        <dbReference type="EMBL" id="WBB30757.1"/>
    </source>
</evidence>
<keyword evidence="2" id="KW-0378">Hydrolase</keyword>
<dbReference type="AlphaFoldDB" id="A0AAX3K6K9"/>
<gene>
    <name evidence="2" type="ORF">NM222_07335</name>
</gene>
<proteinExistence type="predicted"/>
<feature type="domain" description="CN hydrolase" evidence="1">
    <location>
        <begin position="1"/>
        <end position="237"/>
    </location>
</feature>